<feature type="domain" description="Serine aminopeptidase S33" evidence="2">
    <location>
        <begin position="95"/>
        <end position="293"/>
    </location>
</feature>
<keyword evidence="4" id="KW-1185">Reference proteome</keyword>
<evidence type="ECO:0000259" key="2">
    <source>
        <dbReference type="Pfam" id="PF12146"/>
    </source>
</evidence>
<keyword evidence="3" id="KW-0378">Hydrolase</keyword>
<name>A0A545SSF4_9RHOB</name>
<feature type="transmembrane region" description="Helical" evidence="1">
    <location>
        <begin position="21"/>
        <end position="42"/>
    </location>
</feature>
<dbReference type="InterPro" id="IPR029058">
    <property type="entry name" value="AB_hydrolase_fold"/>
</dbReference>
<sequence>MPAHDPENGEGRSDPRCSMRGALRAAMGVSAVVAALFVIGPYEPVDLEVQFDASAVGPDPEVYLARREAVFDDLIEGTEKQIIWAGEVGRKTPLSVVYIHGFSATHQEISPVQHRVAEGLGANLYNARLAGHGRSAEAMDGPTVNDWMIDFAEAMAIGRALGDEVLIVATSTGGTIAALGMFDKSASEGVKGITFMSPNFGINHAAAPLLTFPAARYWVPVVTGATRGFTPMNDAQAQFWTESYPTTALMPMAAMVKVAENSGYGIVDVPALFIYAKEDQVVSAKATEKVAADWGGIVHRHVVTPAPGLDASAHVLAGDIVSPDGTDPTVAKILDWARGL</sequence>
<comment type="caution">
    <text evidence="3">The sequence shown here is derived from an EMBL/GenBank/DDBJ whole genome shotgun (WGS) entry which is preliminary data.</text>
</comment>
<protein>
    <submittedName>
        <fullName evidence="3">Alpha/beta hydrolase</fullName>
    </submittedName>
</protein>
<proteinExistence type="predicted"/>
<dbReference type="OrthoDB" id="5416147at2"/>
<dbReference type="AlphaFoldDB" id="A0A545SSF4"/>
<organism evidence="3 4">
    <name type="scientific">Aliiroseovarius halocynthiae</name>
    <dbReference type="NCBI Taxonomy" id="985055"/>
    <lineage>
        <taxon>Bacteria</taxon>
        <taxon>Pseudomonadati</taxon>
        <taxon>Pseudomonadota</taxon>
        <taxon>Alphaproteobacteria</taxon>
        <taxon>Rhodobacterales</taxon>
        <taxon>Paracoccaceae</taxon>
        <taxon>Aliiroseovarius</taxon>
    </lineage>
</organism>
<dbReference type="InterPro" id="IPR022742">
    <property type="entry name" value="Hydrolase_4"/>
</dbReference>
<keyword evidence="1" id="KW-0812">Transmembrane</keyword>
<accession>A0A545SSF4</accession>
<dbReference type="Proteomes" id="UP000315816">
    <property type="component" value="Unassembled WGS sequence"/>
</dbReference>
<evidence type="ECO:0000313" key="3">
    <source>
        <dbReference type="EMBL" id="TQV67893.1"/>
    </source>
</evidence>
<evidence type="ECO:0000313" key="4">
    <source>
        <dbReference type="Proteomes" id="UP000315816"/>
    </source>
</evidence>
<keyword evidence="1" id="KW-0472">Membrane</keyword>
<dbReference type="GO" id="GO:0016787">
    <property type="term" value="F:hydrolase activity"/>
    <property type="evidence" value="ECO:0007669"/>
    <property type="project" value="UniProtKB-KW"/>
</dbReference>
<gene>
    <name evidence="3" type="ORF">FIL88_08595</name>
</gene>
<dbReference type="SUPFAM" id="SSF53474">
    <property type="entry name" value="alpha/beta-Hydrolases"/>
    <property type="match status" value="1"/>
</dbReference>
<dbReference type="Gene3D" id="3.40.50.1820">
    <property type="entry name" value="alpha/beta hydrolase"/>
    <property type="match status" value="1"/>
</dbReference>
<keyword evidence="1" id="KW-1133">Transmembrane helix</keyword>
<dbReference type="Pfam" id="PF12146">
    <property type="entry name" value="Hydrolase_4"/>
    <property type="match status" value="1"/>
</dbReference>
<dbReference type="EMBL" id="VICH01000005">
    <property type="protein sequence ID" value="TQV67893.1"/>
    <property type="molecule type" value="Genomic_DNA"/>
</dbReference>
<reference evidence="3 4" key="1">
    <citation type="submission" date="2019-06" db="EMBL/GenBank/DDBJ databases">
        <title>A novel species of marine bacteria.</title>
        <authorList>
            <person name="Wang Y."/>
        </authorList>
    </citation>
    <scope>NUCLEOTIDE SEQUENCE [LARGE SCALE GENOMIC DNA]</scope>
    <source>
        <strain evidence="3 4">MA1-10</strain>
    </source>
</reference>
<evidence type="ECO:0000256" key="1">
    <source>
        <dbReference type="SAM" id="Phobius"/>
    </source>
</evidence>